<dbReference type="EMBL" id="BAAAAF010000012">
    <property type="protein sequence ID" value="GAA0036766.1"/>
    <property type="molecule type" value="Genomic_DNA"/>
</dbReference>
<name>A0ABN0SQS4_9MICO</name>
<accession>A0ABN0SQS4</accession>
<dbReference type="Proteomes" id="UP001498238">
    <property type="component" value="Unassembled WGS sequence"/>
</dbReference>
<feature type="compositionally biased region" description="Basic and acidic residues" evidence="1">
    <location>
        <begin position="65"/>
        <end position="83"/>
    </location>
</feature>
<evidence type="ECO:0000313" key="2">
    <source>
        <dbReference type="EMBL" id="GAA0036766.1"/>
    </source>
</evidence>
<comment type="caution">
    <text evidence="2">The sequence shown here is derived from an EMBL/GenBank/DDBJ whole genome shotgun (WGS) entry which is preliminary data.</text>
</comment>
<gene>
    <name evidence="2" type="ORF">NCCP602_27270</name>
</gene>
<organism evidence="2 3">
    <name type="scientific">Brevibacterium metallidurans</name>
    <dbReference type="NCBI Taxonomy" id="1482676"/>
    <lineage>
        <taxon>Bacteria</taxon>
        <taxon>Bacillati</taxon>
        <taxon>Actinomycetota</taxon>
        <taxon>Actinomycetes</taxon>
        <taxon>Micrococcales</taxon>
        <taxon>Brevibacteriaceae</taxon>
        <taxon>Brevibacterium</taxon>
    </lineage>
</organism>
<protein>
    <submittedName>
        <fullName evidence="2">Uncharacterized protein</fullName>
    </submittedName>
</protein>
<evidence type="ECO:0000313" key="3">
    <source>
        <dbReference type="Proteomes" id="UP001498238"/>
    </source>
</evidence>
<keyword evidence="3" id="KW-1185">Reference proteome</keyword>
<sequence length="83" mass="8950">MHRWMANAAGGISQRLKSFGAMIAERESTEAMRILLVSAAALVAIIGEGKSGCVGPIQTRTRTPILRDPERLSSDSPESRIVE</sequence>
<feature type="region of interest" description="Disordered" evidence="1">
    <location>
        <begin position="57"/>
        <end position="83"/>
    </location>
</feature>
<reference evidence="2 3" key="1">
    <citation type="submission" date="2024-01" db="EMBL/GenBank/DDBJ databases">
        <title>Characterization of antibiotic resistant novel bacterial strains and their environmental applications.</title>
        <authorList>
            <person name="Manzoor S."/>
            <person name="Abbas S."/>
            <person name="Arshad M."/>
            <person name="Ahmed I."/>
        </authorList>
    </citation>
    <scope>NUCLEOTIDE SEQUENCE [LARGE SCALE GENOMIC DNA]</scope>
    <source>
        <strain evidence="2 3">NCCP-602</strain>
    </source>
</reference>
<proteinExistence type="predicted"/>
<evidence type="ECO:0000256" key="1">
    <source>
        <dbReference type="SAM" id="MobiDB-lite"/>
    </source>
</evidence>